<reference evidence="12" key="1">
    <citation type="journal article" date="2020" name="Nat. Ecol. Evol.">
        <title>Deeply conserved synteny resolves early events in vertebrate evolution.</title>
        <authorList>
            <person name="Simakov O."/>
            <person name="Marletaz F."/>
            <person name="Yue J.X."/>
            <person name="O'Connell B."/>
            <person name="Jenkins J."/>
            <person name="Brandt A."/>
            <person name="Calef R."/>
            <person name="Tung C.H."/>
            <person name="Huang T.K."/>
            <person name="Schmutz J."/>
            <person name="Satoh N."/>
            <person name="Yu J.K."/>
            <person name="Putnam N.H."/>
            <person name="Green R.E."/>
            <person name="Rokhsar D.S."/>
        </authorList>
    </citation>
    <scope>NUCLEOTIDE SEQUENCE [LARGE SCALE GENOMIC DNA]</scope>
    <source>
        <strain evidence="12">S238N-H82</strain>
    </source>
</reference>
<dbReference type="PROSITE" id="PS50158">
    <property type="entry name" value="ZF_CCHC"/>
    <property type="match status" value="3"/>
</dbReference>
<feature type="compositionally biased region" description="Polar residues" evidence="10">
    <location>
        <begin position="420"/>
        <end position="430"/>
    </location>
</feature>
<feature type="compositionally biased region" description="Acidic residues" evidence="10">
    <location>
        <begin position="17"/>
        <end position="27"/>
    </location>
</feature>
<evidence type="ECO:0000313" key="12">
    <source>
        <dbReference type="Proteomes" id="UP000001554"/>
    </source>
</evidence>
<feature type="domain" description="CCHC-type" evidence="11">
    <location>
        <begin position="312"/>
        <end position="327"/>
    </location>
</feature>
<dbReference type="GO" id="GO:0071031">
    <property type="term" value="P:nuclear mRNA surveillance of mRNA 3'-end processing"/>
    <property type="evidence" value="ECO:0000318"/>
    <property type="project" value="GO_Central"/>
</dbReference>
<evidence type="ECO:0000313" key="13">
    <source>
        <dbReference type="RefSeq" id="XP_035669374.1"/>
    </source>
</evidence>
<feature type="compositionally biased region" description="Basic and acidic residues" evidence="10">
    <location>
        <begin position="117"/>
        <end position="131"/>
    </location>
</feature>
<dbReference type="AlphaFoldDB" id="A0A9J7KTQ8"/>
<dbReference type="GO" id="GO:0071035">
    <property type="term" value="P:nuclear polyadenylation-dependent rRNA catabolic process"/>
    <property type="evidence" value="ECO:0000318"/>
    <property type="project" value="GO_Central"/>
</dbReference>
<dbReference type="KEGG" id="bfo:118411297"/>
<dbReference type="GO" id="GO:0008270">
    <property type="term" value="F:zinc ion binding"/>
    <property type="evidence" value="ECO:0007669"/>
    <property type="project" value="UniProtKB-KW"/>
</dbReference>
<dbReference type="GO" id="GO:0071038">
    <property type="term" value="P:TRAMP-dependent tRNA surveillance pathway"/>
    <property type="evidence" value="ECO:0000318"/>
    <property type="project" value="GO_Central"/>
</dbReference>
<evidence type="ECO:0000256" key="9">
    <source>
        <dbReference type="PROSITE-ProRule" id="PRU00047"/>
    </source>
</evidence>
<accession>A0A9J7KTQ8</accession>
<evidence type="ECO:0000313" key="15">
    <source>
        <dbReference type="RefSeq" id="XP_035669377.1"/>
    </source>
</evidence>
<gene>
    <name evidence="13 14 15" type="primary">LOC118411297</name>
</gene>
<dbReference type="OMA" id="CPERYCT"/>
<evidence type="ECO:0000256" key="5">
    <source>
        <dbReference type="ARBA" id="ARBA00022833"/>
    </source>
</evidence>
<dbReference type="RefSeq" id="XP_035669374.1">
    <property type="nucleotide sequence ID" value="XM_035813481.1"/>
</dbReference>
<dbReference type="GO" id="GO:0071036">
    <property type="term" value="P:nuclear polyadenylation-dependent snoRNA catabolic process"/>
    <property type="evidence" value="ECO:0000318"/>
    <property type="project" value="GO_Central"/>
</dbReference>
<dbReference type="PANTHER" id="PTHR46543">
    <property type="entry name" value="ZINC FINGER CCHC DOMAIN-CONTAINING PROTEIN 7"/>
    <property type="match status" value="1"/>
</dbReference>
<protein>
    <recommendedName>
        <fullName evidence="7">Zinc finger CCHC domain-containing protein 7</fullName>
    </recommendedName>
    <alternativeName>
        <fullName evidence="8">TRAMP-like complex RNA-binding factor ZCCHC7</fullName>
    </alternativeName>
</protein>
<dbReference type="GO" id="GO:0003723">
    <property type="term" value="F:RNA binding"/>
    <property type="evidence" value="ECO:0000318"/>
    <property type="project" value="GO_Central"/>
</dbReference>
<keyword evidence="2" id="KW-0479">Metal-binding</keyword>
<keyword evidence="5" id="KW-0862">Zinc</keyword>
<evidence type="ECO:0000259" key="11">
    <source>
        <dbReference type="PROSITE" id="PS50158"/>
    </source>
</evidence>
<keyword evidence="4 9" id="KW-0863">Zinc-finger</keyword>
<sequence length="504" mass="56254">MYQDYALPDSYQNTSSSEDEGIDSETEAELYAQVHYAEDLSTLDCVDVVEEGGNEGDKGHEGLDNKVERGYGEQNQGGTEGWMRTVGDGDGDREASHVLPVTPKHQAHTVPAHTKGGSREEKGVGRTERSGKAKRSRAERRPLKTVRSVVATDSDGEHDSDGSSISNYQILDGRAITGDELLELNVVGKKAGVSGLSSGDPILAEENKTDADGDAEHWEVDERDREIQFGKFQRSRYYRDISHSSVRCRNCDQVGHLSKVCPKPPRKSACFLCGGRDHQSSTCPTAACHFCSTPGHQTRYCKGRYRCAESVCLHCHWKGHLARDCPDKWRQYHSTTAVGTAIVKGSGDQNNNIWCYNCGTQGHFGHDCSWPPMCKYLYPTSPFITVYGEFTHSGKGKKRKFDSDNDNYRSHNKRARRDGQTYQSPHGTKQNFKDNKKSKLSYIQQYKKEQKRERKRANRASHQQGQQGRGPGAAGQSKHDKKKSVSAQGFATSFRGFNNGKKQW</sequence>
<evidence type="ECO:0000256" key="8">
    <source>
        <dbReference type="ARBA" id="ARBA00043023"/>
    </source>
</evidence>
<reference evidence="13 14" key="2">
    <citation type="submission" date="2025-04" db="UniProtKB">
        <authorList>
            <consortium name="RefSeq"/>
        </authorList>
    </citation>
    <scope>IDENTIFICATION</scope>
    <source>
        <strain evidence="13 14">S238N-H82</strain>
        <tissue evidence="13 14">Testes</tissue>
    </source>
</reference>
<dbReference type="PANTHER" id="PTHR46543:SF1">
    <property type="entry name" value="ZINC FINGER CCHC DOMAIN-CONTAINING PROTEIN 7"/>
    <property type="match status" value="1"/>
</dbReference>
<dbReference type="Gene3D" id="4.10.60.10">
    <property type="entry name" value="Zinc finger, CCHC-type"/>
    <property type="match status" value="2"/>
</dbReference>
<dbReference type="InterPro" id="IPR036875">
    <property type="entry name" value="Znf_CCHC_sf"/>
</dbReference>
<dbReference type="RefSeq" id="XP_035669377.1">
    <property type="nucleotide sequence ID" value="XM_035813484.1"/>
</dbReference>
<dbReference type="Pfam" id="PF00098">
    <property type="entry name" value="zf-CCHC"/>
    <property type="match status" value="1"/>
</dbReference>
<dbReference type="RefSeq" id="XP_035669376.1">
    <property type="nucleotide sequence ID" value="XM_035813483.1"/>
</dbReference>
<feature type="compositionally biased region" description="Basic and acidic residues" evidence="10">
    <location>
        <begin position="55"/>
        <end position="71"/>
    </location>
</feature>
<feature type="domain" description="CCHC-type" evidence="11">
    <location>
        <begin position="355"/>
        <end position="368"/>
    </location>
</feature>
<evidence type="ECO:0000256" key="3">
    <source>
        <dbReference type="ARBA" id="ARBA00022737"/>
    </source>
</evidence>
<feature type="region of interest" description="Disordered" evidence="10">
    <location>
        <begin position="50"/>
        <end position="165"/>
    </location>
</feature>
<dbReference type="SMART" id="SM00343">
    <property type="entry name" value="ZnF_C2HC"/>
    <property type="match status" value="5"/>
</dbReference>
<dbReference type="OrthoDB" id="7608935at2759"/>
<evidence type="ECO:0000313" key="14">
    <source>
        <dbReference type="RefSeq" id="XP_035669376.1"/>
    </source>
</evidence>
<feature type="domain" description="CCHC-type" evidence="11">
    <location>
        <begin position="247"/>
        <end position="263"/>
    </location>
</feature>
<keyword evidence="12" id="KW-1185">Reference proteome</keyword>
<evidence type="ECO:0000256" key="10">
    <source>
        <dbReference type="SAM" id="MobiDB-lite"/>
    </source>
</evidence>
<evidence type="ECO:0000256" key="6">
    <source>
        <dbReference type="ARBA" id="ARBA00023242"/>
    </source>
</evidence>
<dbReference type="GO" id="GO:0071037">
    <property type="term" value="P:nuclear polyadenylation-dependent snRNA catabolic process"/>
    <property type="evidence" value="ECO:0000318"/>
    <property type="project" value="GO_Central"/>
</dbReference>
<dbReference type="InterPro" id="IPR051644">
    <property type="entry name" value="TRAMP_AT-DNA-binding"/>
</dbReference>
<dbReference type="SUPFAM" id="SSF57756">
    <property type="entry name" value="Retrovirus zinc finger-like domains"/>
    <property type="match status" value="3"/>
</dbReference>
<feature type="region of interest" description="Disordered" evidence="10">
    <location>
        <begin position="393"/>
        <end position="504"/>
    </location>
</feature>
<dbReference type="InterPro" id="IPR001878">
    <property type="entry name" value="Znf_CCHC"/>
</dbReference>
<feature type="region of interest" description="Disordered" evidence="10">
    <location>
        <begin position="1"/>
        <end position="27"/>
    </location>
</feature>
<proteinExistence type="predicted"/>
<dbReference type="GO" id="GO:0031499">
    <property type="term" value="C:TRAMP complex"/>
    <property type="evidence" value="ECO:0000318"/>
    <property type="project" value="GO_Central"/>
</dbReference>
<comment type="subcellular location">
    <subcellularLocation>
        <location evidence="1">Nucleus</location>
    </subcellularLocation>
</comment>
<dbReference type="GO" id="GO:0071039">
    <property type="term" value="P:nuclear polyadenylation-dependent CUT catabolic process"/>
    <property type="evidence" value="ECO:0000318"/>
    <property type="project" value="GO_Central"/>
</dbReference>
<keyword evidence="3" id="KW-0677">Repeat</keyword>
<dbReference type="Proteomes" id="UP000001554">
    <property type="component" value="Chromosome 3"/>
</dbReference>
<evidence type="ECO:0000256" key="4">
    <source>
        <dbReference type="ARBA" id="ARBA00022771"/>
    </source>
</evidence>
<name>A0A9J7KTQ8_BRAFL</name>
<dbReference type="GeneID" id="118411297"/>
<organism evidence="12 13">
    <name type="scientific">Branchiostoma floridae</name>
    <name type="common">Florida lancelet</name>
    <name type="synonym">Amphioxus</name>
    <dbReference type="NCBI Taxonomy" id="7739"/>
    <lineage>
        <taxon>Eukaryota</taxon>
        <taxon>Metazoa</taxon>
        <taxon>Chordata</taxon>
        <taxon>Cephalochordata</taxon>
        <taxon>Leptocardii</taxon>
        <taxon>Amphioxiformes</taxon>
        <taxon>Branchiostomatidae</taxon>
        <taxon>Branchiostoma</taxon>
    </lineage>
</organism>
<evidence type="ECO:0000256" key="1">
    <source>
        <dbReference type="ARBA" id="ARBA00004123"/>
    </source>
</evidence>
<evidence type="ECO:0000256" key="2">
    <source>
        <dbReference type="ARBA" id="ARBA00022723"/>
    </source>
</evidence>
<evidence type="ECO:0000256" key="7">
    <source>
        <dbReference type="ARBA" id="ARBA00041190"/>
    </source>
</evidence>
<keyword evidence="6" id="KW-0539">Nucleus</keyword>